<dbReference type="InterPro" id="IPR000871">
    <property type="entry name" value="Beta-lactam_class-A"/>
</dbReference>
<comment type="similarity">
    <text evidence="2">Belongs to the class-A beta-lactamase family.</text>
</comment>
<gene>
    <name evidence="6" type="primary">bla</name>
    <name evidence="6" type="ORF">IB285_00595</name>
</gene>
<dbReference type="NCBIfam" id="NF033103">
    <property type="entry name" value="bla_class_A"/>
    <property type="match status" value="1"/>
</dbReference>
<organism evidence="6 7">
    <name type="scientific">Erythrobacter rubeus</name>
    <dbReference type="NCBI Taxonomy" id="2760803"/>
    <lineage>
        <taxon>Bacteria</taxon>
        <taxon>Pseudomonadati</taxon>
        <taxon>Pseudomonadota</taxon>
        <taxon>Alphaproteobacteria</taxon>
        <taxon>Sphingomonadales</taxon>
        <taxon>Erythrobacteraceae</taxon>
        <taxon>Erythrobacter/Porphyrobacter group</taxon>
        <taxon>Erythrobacter</taxon>
    </lineage>
</organism>
<comment type="catalytic activity">
    <reaction evidence="1">
        <text>a beta-lactam + H2O = a substituted beta-amino acid</text>
        <dbReference type="Rhea" id="RHEA:20401"/>
        <dbReference type="ChEBI" id="CHEBI:15377"/>
        <dbReference type="ChEBI" id="CHEBI:35627"/>
        <dbReference type="ChEBI" id="CHEBI:140347"/>
        <dbReference type="EC" id="3.5.2.6"/>
    </reaction>
</comment>
<evidence type="ECO:0000256" key="2">
    <source>
        <dbReference type="ARBA" id="ARBA00009009"/>
    </source>
</evidence>
<evidence type="ECO:0000256" key="3">
    <source>
        <dbReference type="ARBA" id="ARBA00012865"/>
    </source>
</evidence>
<evidence type="ECO:0000256" key="4">
    <source>
        <dbReference type="ARBA" id="ARBA00030171"/>
    </source>
</evidence>
<protein>
    <recommendedName>
        <fullName evidence="3">beta-lactamase</fullName>
        <ecNumber evidence="3">3.5.2.6</ecNumber>
    </recommendedName>
    <alternativeName>
        <fullName evidence="4">Penicillinase</fullName>
    </alternativeName>
</protein>
<dbReference type="SUPFAM" id="SSF56601">
    <property type="entry name" value="beta-lactamase/transpeptidase-like"/>
    <property type="match status" value="1"/>
</dbReference>
<dbReference type="PROSITE" id="PS51318">
    <property type="entry name" value="TAT"/>
    <property type="match status" value="1"/>
</dbReference>
<dbReference type="EMBL" id="JACXLC010000001">
    <property type="protein sequence ID" value="MBD2840749.1"/>
    <property type="molecule type" value="Genomic_DNA"/>
</dbReference>
<sequence length="324" mass="35435">MPGICRLRVRRIQHVHGETSVTFDRRRFLGGTLALGAGACIPPDQSPIGRLQAKLRIVEAAADGTLGAEILDTRTGISVGINRDRRFGHCSSFKLSLAAMVLARDAAGELDADRRVTWSEDDLMFVSPFTTRRLAEGATLKELAEFTQKYSDNAAANILLRELGGPQSLTDFWRSIGDNVSRLDRIEPALNNVPVTEVRDTTTPAAMARTVSRLVYGGVLPDAQKSLLRQWMIDTPTGARRVRAGLPEGWIAGDKTGTSIWPGMGSLYVDIGFVEPEDHAPIAFATYFRAQDTHSGMDPASEEALARVGEVIADFVKRDRPFPF</sequence>
<dbReference type="Pfam" id="PF13354">
    <property type="entry name" value="Beta-lactamase2"/>
    <property type="match status" value="1"/>
</dbReference>
<comment type="caution">
    <text evidence="6">The sequence shown here is derived from an EMBL/GenBank/DDBJ whole genome shotgun (WGS) entry which is preliminary data.</text>
</comment>
<proteinExistence type="inferred from homology"/>
<name>A0ABR8KM83_9SPHN</name>
<dbReference type="PANTHER" id="PTHR35333:SF3">
    <property type="entry name" value="BETA-LACTAMASE-TYPE TRANSPEPTIDASE FOLD CONTAINING PROTEIN"/>
    <property type="match status" value="1"/>
</dbReference>
<dbReference type="PRINTS" id="PR00118">
    <property type="entry name" value="BLACTAMASEA"/>
</dbReference>
<dbReference type="PANTHER" id="PTHR35333">
    <property type="entry name" value="BETA-LACTAMASE"/>
    <property type="match status" value="1"/>
</dbReference>
<evidence type="ECO:0000256" key="1">
    <source>
        <dbReference type="ARBA" id="ARBA00001526"/>
    </source>
</evidence>
<keyword evidence="7" id="KW-1185">Reference proteome</keyword>
<dbReference type="Proteomes" id="UP000635384">
    <property type="component" value="Unassembled WGS sequence"/>
</dbReference>
<feature type="domain" description="Beta-lactamase class A catalytic" evidence="5">
    <location>
        <begin position="71"/>
        <end position="286"/>
    </location>
</feature>
<dbReference type="InterPro" id="IPR045155">
    <property type="entry name" value="Beta-lactam_cat"/>
</dbReference>
<evidence type="ECO:0000259" key="5">
    <source>
        <dbReference type="Pfam" id="PF13354"/>
    </source>
</evidence>
<dbReference type="InterPro" id="IPR012338">
    <property type="entry name" value="Beta-lactam/transpept-like"/>
</dbReference>
<dbReference type="InterPro" id="IPR006311">
    <property type="entry name" value="TAT_signal"/>
</dbReference>
<dbReference type="Gene3D" id="3.40.710.10">
    <property type="entry name" value="DD-peptidase/beta-lactamase superfamily"/>
    <property type="match status" value="1"/>
</dbReference>
<evidence type="ECO:0000313" key="7">
    <source>
        <dbReference type="Proteomes" id="UP000635384"/>
    </source>
</evidence>
<dbReference type="EC" id="3.5.2.6" evidence="3"/>
<accession>A0ABR8KM83</accession>
<reference evidence="6 7" key="1">
    <citation type="submission" date="2020-09" db="EMBL/GenBank/DDBJ databases">
        <authorList>
            <person name="Yoon J.-W."/>
        </authorList>
    </citation>
    <scope>NUCLEOTIDE SEQUENCE [LARGE SCALE GENOMIC DNA]</scope>
    <source>
        <strain evidence="6 7">KMU-140</strain>
    </source>
</reference>
<evidence type="ECO:0000313" key="6">
    <source>
        <dbReference type="EMBL" id="MBD2840749.1"/>
    </source>
</evidence>